<dbReference type="RefSeq" id="WP_004207766.1">
    <property type="nucleotide sequence ID" value="NZ_CAIGKD010000006.1"/>
</dbReference>
<reference evidence="5 8" key="3">
    <citation type="submission" date="2020-07" db="EMBL/GenBank/DDBJ databases">
        <title>Whole genome sequence of Sphingobium yanoikuyae A3.</title>
        <authorList>
            <person name="Han S.-S."/>
        </authorList>
    </citation>
    <scope>NUCLEOTIDE SEQUENCE [LARGE SCALE GENOMIC DNA]</scope>
    <source>
        <strain evidence="5 8">A3</strain>
    </source>
</reference>
<protein>
    <submittedName>
        <fullName evidence="2">Uncharacterized protein</fullName>
    </submittedName>
</protein>
<reference evidence="2 6" key="1">
    <citation type="submission" date="2014-03" db="EMBL/GenBank/DDBJ databases">
        <title>Genome sequence of Sphingobium yanoikuyae B1.</title>
        <authorList>
            <person name="Gan H.M."/>
            <person name="Gan H.Y."/>
            <person name="Savka M.A."/>
        </authorList>
    </citation>
    <scope>NUCLEOTIDE SEQUENCE [LARGE SCALE GENOMIC DNA]</scope>
    <source>
        <strain evidence="2 6">B1</strain>
    </source>
</reference>
<evidence type="ECO:0000313" key="8">
    <source>
        <dbReference type="Proteomes" id="UP000515377"/>
    </source>
</evidence>
<dbReference type="Proteomes" id="UP000515377">
    <property type="component" value="Chromosome"/>
</dbReference>
<dbReference type="Proteomes" id="UP000028534">
    <property type="component" value="Unassembled WGS sequence"/>
</dbReference>
<dbReference type="EMBL" id="JAOCKX010000029">
    <property type="protein sequence ID" value="MDH2133106.1"/>
    <property type="molecule type" value="Genomic_DNA"/>
</dbReference>
<feature type="region of interest" description="Disordered" evidence="1">
    <location>
        <begin position="1"/>
        <end position="45"/>
    </location>
</feature>
<feature type="compositionally biased region" description="Polar residues" evidence="1">
    <location>
        <begin position="1"/>
        <end position="28"/>
    </location>
</feature>
<evidence type="ECO:0000313" key="3">
    <source>
        <dbReference type="EMBL" id="MDH2133106.1"/>
    </source>
</evidence>
<organism evidence="2 6">
    <name type="scientific">Sphingobium yanoikuyae</name>
    <name type="common">Sphingomonas yanoikuyae</name>
    <dbReference type="NCBI Taxonomy" id="13690"/>
    <lineage>
        <taxon>Bacteria</taxon>
        <taxon>Pseudomonadati</taxon>
        <taxon>Pseudomonadota</taxon>
        <taxon>Alphaproteobacteria</taxon>
        <taxon>Sphingomonadales</taxon>
        <taxon>Sphingomonadaceae</taxon>
        <taxon>Sphingobium</taxon>
    </lineage>
</organism>
<dbReference type="AlphaFoldDB" id="A0A084E947"/>
<reference evidence="3" key="4">
    <citation type="submission" date="2022-09" db="EMBL/GenBank/DDBJ databases">
        <title>Intensive care unit water sources are persistently colonized with multi-drug resistant bacteria and are the site of extensive horizontal gene transfer of antibiotic resistance genes.</title>
        <authorList>
            <person name="Diorio-Toth L."/>
        </authorList>
    </citation>
    <scope>NUCLEOTIDE SEQUENCE</scope>
    <source>
        <strain evidence="3">GD03659</strain>
    </source>
</reference>
<sequence>MKPIRSASSPQARVAFTPTSKKAGQWVQTPHGFVRVDSPAPKHAE</sequence>
<evidence type="ECO:0000313" key="6">
    <source>
        <dbReference type="Proteomes" id="UP000028534"/>
    </source>
</evidence>
<evidence type="ECO:0000313" key="5">
    <source>
        <dbReference type="EMBL" id="QNG44296.1"/>
    </source>
</evidence>
<dbReference type="Proteomes" id="UP001162318">
    <property type="component" value="Unassembled WGS sequence"/>
</dbReference>
<evidence type="ECO:0000313" key="2">
    <source>
        <dbReference type="EMBL" id="KEZ14489.1"/>
    </source>
</evidence>
<gene>
    <name evidence="2" type="ORF">CP98_04831</name>
    <name evidence="5" type="ORF">H3V42_20780</name>
    <name evidence="4" type="ORF">HH800_04415</name>
    <name evidence="3" type="ORF">N5J77_18405</name>
</gene>
<proteinExistence type="predicted"/>
<evidence type="ECO:0000256" key="1">
    <source>
        <dbReference type="SAM" id="MobiDB-lite"/>
    </source>
</evidence>
<dbReference type="EMBL" id="CP053021">
    <property type="protein sequence ID" value="QJR01510.1"/>
    <property type="molecule type" value="Genomic_DNA"/>
</dbReference>
<name>A0A084E947_SPHYA</name>
<evidence type="ECO:0000313" key="7">
    <source>
        <dbReference type="Proteomes" id="UP000502611"/>
    </source>
</evidence>
<dbReference type="EMBL" id="CP060122">
    <property type="protein sequence ID" value="QNG44296.1"/>
    <property type="molecule type" value="Genomic_DNA"/>
</dbReference>
<dbReference type="Proteomes" id="UP000502611">
    <property type="component" value="Chromosome"/>
</dbReference>
<dbReference type="PATRIC" id="fig|13690.10.peg.4988"/>
<reference evidence="4 7" key="2">
    <citation type="submission" date="2020-04" db="EMBL/GenBank/DDBJ databases">
        <title>The Whole Genome Analysis of High salt-tolerant Sphingobium yanoikuyae YC-XJ2 with Aryl organophosphorus flame retardants (aryl-OPFRs)-degrading capacity and characteristics of Related phosphotriesterase.</title>
        <authorList>
            <person name="Li X."/>
        </authorList>
    </citation>
    <scope>NUCLEOTIDE SEQUENCE [LARGE SCALE GENOMIC DNA]</scope>
    <source>
        <strain evidence="4 7">YC-XJ2</strain>
    </source>
</reference>
<dbReference type="GeneID" id="57780360"/>
<dbReference type="EMBL" id="JGVR01000051">
    <property type="protein sequence ID" value="KEZ14489.1"/>
    <property type="molecule type" value="Genomic_DNA"/>
</dbReference>
<accession>A0A084E947</accession>
<evidence type="ECO:0000313" key="4">
    <source>
        <dbReference type="EMBL" id="QJR01510.1"/>
    </source>
</evidence>